<name>A0A836IQY5_9TRYP</name>
<dbReference type="AlphaFoldDB" id="A0A836IQY5"/>
<evidence type="ECO:0000256" key="3">
    <source>
        <dbReference type="ARBA" id="ARBA00022691"/>
    </source>
</evidence>
<gene>
    <name evidence="8" type="ORF">JKF63_03597</name>
</gene>
<feature type="compositionally biased region" description="Basic and acidic residues" evidence="6">
    <location>
        <begin position="175"/>
        <end position="186"/>
    </location>
</feature>
<evidence type="ECO:0000259" key="7">
    <source>
        <dbReference type="PROSITE" id="PS51686"/>
    </source>
</evidence>
<dbReference type="Proteomes" id="UP000674318">
    <property type="component" value="Chromosome 28"/>
</dbReference>
<keyword evidence="2 5" id="KW-0808">Transferase</keyword>
<dbReference type="InterPro" id="IPR023267">
    <property type="entry name" value="RCMT"/>
</dbReference>
<comment type="caution">
    <text evidence="8">The sequence shown here is derived from an EMBL/GenBank/DDBJ whole genome shotgun (WGS) entry which is preliminary data.</text>
</comment>
<dbReference type="InterPro" id="IPR029063">
    <property type="entry name" value="SAM-dependent_MTases_sf"/>
</dbReference>
<sequence length="590" mass="65049">MDVYRQAAEIISIVREGNGTAKALCLRKEVQKKKQTYAVVCETLRHYELLKDVLEVAEFFKYYPQANQNFAMCMAYDVVLGKGVNTHNDSTARAVTQSASYLREAYWQVHKHHVIPPRNIEKFPEAAAVETGSDTGGKGGSSNGASPSNVLQLPRYARVNTLKISVEELVGRLRRSAEARKRARDTGDDDGDAAVSSQPQRQDGEKRVTRRASSRPHRPLPEFTQDPVVPDLLVFPPGTDLHAHPAVRSGQLILQDRASCLPAAVLLDVVPVEVCEADKTSSSNGGKKKKCSEALVKEVGSKGTTAVTTRKPLEYIVDACAAPGNKTTQLAALGAPHVKIMATERDERRAELLLKRVTSLGAAEYVNVVNMDFFQLSSDDRAATEGILLDPSCSASGVLTRVDVALQHHHRGQKHQESKGKAQQAEKATPTLRQGPRGGGHHEDAGSDVAGEEEDGLFDHDVEGATTSVAINPDTQGNEFSMKEERVEKLARLQRKFLAHSLLSFENCRTVVYSTCSVHEEENEEVVRQVLDDERVKAHGWRLSNIMSNTWRTRGLEREGEVHPLRFTIRCDPTTDATNGFFVARFDRVC</sequence>
<dbReference type="PRINTS" id="PR02008">
    <property type="entry name" value="RCMTFAMILY"/>
</dbReference>
<evidence type="ECO:0000256" key="1">
    <source>
        <dbReference type="ARBA" id="ARBA00022603"/>
    </source>
</evidence>
<dbReference type="GO" id="GO:0003723">
    <property type="term" value="F:RNA binding"/>
    <property type="evidence" value="ECO:0007669"/>
    <property type="project" value="UniProtKB-UniRule"/>
</dbReference>
<evidence type="ECO:0000256" key="4">
    <source>
        <dbReference type="ARBA" id="ARBA00022884"/>
    </source>
</evidence>
<keyword evidence="3 5" id="KW-0949">S-adenosyl-L-methionine</keyword>
<keyword evidence="4 5" id="KW-0694">RNA-binding</keyword>
<comment type="similarity">
    <text evidence="5">Belongs to the class I-like SAM-binding methyltransferase superfamily. RsmB/NOP family.</text>
</comment>
<feature type="domain" description="SAM-dependent MTase RsmB/NOP-type" evidence="7">
    <location>
        <begin position="223"/>
        <end position="589"/>
    </location>
</feature>
<dbReference type="SUPFAM" id="SSF53335">
    <property type="entry name" value="S-adenosyl-L-methionine-dependent methyltransferases"/>
    <property type="match status" value="2"/>
</dbReference>
<dbReference type="CDD" id="cd02440">
    <property type="entry name" value="AdoMet_MTases"/>
    <property type="match status" value="1"/>
</dbReference>
<dbReference type="InterPro" id="IPR049560">
    <property type="entry name" value="MeTrfase_RsmB-F_NOP2_cat"/>
</dbReference>
<evidence type="ECO:0000256" key="2">
    <source>
        <dbReference type="ARBA" id="ARBA00022679"/>
    </source>
</evidence>
<dbReference type="Gene3D" id="3.40.50.150">
    <property type="entry name" value="Vaccinia Virus protein VP39"/>
    <property type="match status" value="1"/>
</dbReference>
<dbReference type="PANTHER" id="PTHR22807:SF4">
    <property type="entry name" value="28S RRNA (CYTOSINE-C(5))-METHYLTRANSFERASE"/>
    <property type="match status" value="1"/>
</dbReference>
<dbReference type="GO" id="GO:0005730">
    <property type="term" value="C:nucleolus"/>
    <property type="evidence" value="ECO:0007669"/>
    <property type="project" value="TreeGrafter"/>
</dbReference>
<dbReference type="GeneID" id="94289675"/>
<feature type="region of interest" description="Disordered" evidence="6">
    <location>
        <begin position="175"/>
        <end position="231"/>
    </location>
</feature>
<feature type="region of interest" description="Disordered" evidence="6">
    <location>
        <begin position="408"/>
        <end position="452"/>
    </location>
</feature>
<feature type="active site" description="Nucleophile" evidence="5">
    <location>
        <position position="516"/>
    </location>
</feature>
<evidence type="ECO:0000313" key="8">
    <source>
        <dbReference type="EMBL" id="KAG5500503.1"/>
    </source>
</evidence>
<dbReference type="InterPro" id="IPR048889">
    <property type="entry name" value="NSUN5_RCM1_N"/>
</dbReference>
<accession>A0A836IQY5</accession>
<protein>
    <recommendedName>
        <fullName evidence="7">SAM-dependent MTase RsmB/NOP-type domain-containing protein</fullName>
    </recommendedName>
</protein>
<evidence type="ECO:0000256" key="5">
    <source>
        <dbReference type="PROSITE-ProRule" id="PRU01023"/>
    </source>
</evidence>
<dbReference type="GO" id="GO:0008173">
    <property type="term" value="F:RNA methyltransferase activity"/>
    <property type="evidence" value="ECO:0007669"/>
    <property type="project" value="InterPro"/>
</dbReference>
<evidence type="ECO:0000256" key="6">
    <source>
        <dbReference type="SAM" id="MobiDB-lite"/>
    </source>
</evidence>
<dbReference type="GO" id="GO:0070475">
    <property type="term" value="P:rRNA base methylation"/>
    <property type="evidence" value="ECO:0007669"/>
    <property type="project" value="TreeGrafter"/>
</dbReference>
<dbReference type="Pfam" id="PF21153">
    <property type="entry name" value="NSUN5_N"/>
    <property type="match status" value="1"/>
</dbReference>
<dbReference type="PANTHER" id="PTHR22807">
    <property type="entry name" value="NOP2 YEAST -RELATED NOL1/NOP2/FMU SUN DOMAIN-CONTAINING"/>
    <property type="match status" value="1"/>
</dbReference>
<keyword evidence="1 5" id="KW-0489">Methyltransferase</keyword>
<reference evidence="8 9" key="1">
    <citation type="submission" date="2021-02" db="EMBL/GenBank/DDBJ databases">
        <title>Porcisia hertigi Genome sequencing and assembly.</title>
        <authorList>
            <person name="Almutairi H."/>
            <person name="Gatherer D."/>
        </authorList>
    </citation>
    <scope>NUCLEOTIDE SEQUENCE [LARGE SCALE GENOMIC DNA]</scope>
    <source>
        <strain evidence="8 9">C119</strain>
    </source>
</reference>
<proteinExistence type="inferred from homology"/>
<dbReference type="Pfam" id="PF01189">
    <property type="entry name" value="Methyltr_RsmB-F"/>
    <property type="match status" value="2"/>
</dbReference>
<dbReference type="InterPro" id="IPR001678">
    <property type="entry name" value="MeTrfase_RsmB-F_NOP2_dom"/>
</dbReference>
<evidence type="ECO:0000313" key="9">
    <source>
        <dbReference type="Proteomes" id="UP000674318"/>
    </source>
</evidence>
<dbReference type="InterPro" id="IPR049561">
    <property type="entry name" value="NSUN5_7_fdxn-like"/>
</dbReference>
<dbReference type="RefSeq" id="XP_067755837.1">
    <property type="nucleotide sequence ID" value="XM_067899598.1"/>
</dbReference>
<dbReference type="EMBL" id="JAFJZO010000028">
    <property type="protein sequence ID" value="KAG5500503.1"/>
    <property type="molecule type" value="Genomic_DNA"/>
</dbReference>
<feature type="compositionally biased region" description="Basic residues" evidence="6">
    <location>
        <begin position="208"/>
        <end position="218"/>
    </location>
</feature>
<dbReference type="Pfam" id="PF21148">
    <property type="entry name" value="NSUN5_fdxn-like"/>
    <property type="match status" value="1"/>
</dbReference>
<dbReference type="OrthoDB" id="435282at2759"/>
<feature type="binding site" evidence="5">
    <location>
        <begin position="320"/>
        <end position="326"/>
    </location>
    <ligand>
        <name>S-adenosyl-L-methionine</name>
        <dbReference type="ChEBI" id="CHEBI:59789"/>
    </ligand>
</feature>
<feature type="binding site" evidence="5">
    <location>
        <position position="372"/>
    </location>
    <ligand>
        <name>S-adenosyl-L-methionine</name>
        <dbReference type="ChEBI" id="CHEBI:59789"/>
    </ligand>
</feature>
<feature type="binding site" evidence="5">
    <location>
        <position position="390"/>
    </location>
    <ligand>
        <name>S-adenosyl-L-methionine</name>
        <dbReference type="ChEBI" id="CHEBI:59789"/>
    </ligand>
</feature>
<feature type="binding site" evidence="5">
    <location>
        <position position="344"/>
    </location>
    <ligand>
        <name>S-adenosyl-L-methionine</name>
        <dbReference type="ChEBI" id="CHEBI:59789"/>
    </ligand>
</feature>
<dbReference type="PROSITE" id="PS51686">
    <property type="entry name" value="SAM_MT_RSMB_NOP"/>
    <property type="match status" value="1"/>
</dbReference>
<dbReference type="KEGG" id="phet:94289675"/>
<keyword evidence="9" id="KW-1185">Reference proteome</keyword>
<feature type="region of interest" description="Disordered" evidence="6">
    <location>
        <begin position="129"/>
        <end position="149"/>
    </location>
</feature>
<organism evidence="8 9">
    <name type="scientific">Porcisia hertigi</name>
    <dbReference type="NCBI Taxonomy" id="2761500"/>
    <lineage>
        <taxon>Eukaryota</taxon>
        <taxon>Discoba</taxon>
        <taxon>Euglenozoa</taxon>
        <taxon>Kinetoplastea</taxon>
        <taxon>Metakinetoplastina</taxon>
        <taxon>Trypanosomatida</taxon>
        <taxon>Trypanosomatidae</taxon>
        <taxon>Leishmaniinae</taxon>
        <taxon>Porcisia</taxon>
    </lineage>
</organism>
<dbReference type="Gene3D" id="3.30.70.1170">
    <property type="entry name" value="Sun protein, domain 3"/>
    <property type="match status" value="1"/>
</dbReference>